<dbReference type="OrthoDB" id="1162179at2"/>
<dbReference type="PANTHER" id="PTHR39473:SF1">
    <property type="entry name" value="DINB-LIKE DOMAIN-CONTAINING PROTEIN"/>
    <property type="match status" value="1"/>
</dbReference>
<accession>A0A5C6RRF7</accession>
<dbReference type="RefSeq" id="WP_147101184.1">
    <property type="nucleotide sequence ID" value="NZ_VOOS01000004.1"/>
</dbReference>
<evidence type="ECO:0000313" key="1">
    <source>
        <dbReference type="EMBL" id="TXB64843.1"/>
    </source>
</evidence>
<reference evidence="1 2" key="1">
    <citation type="submission" date="2019-08" db="EMBL/GenBank/DDBJ databases">
        <title>Genome of Vicingus serpentipes NCIMB 15042.</title>
        <authorList>
            <person name="Bowman J.P."/>
        </authorList>
    </citation>
    <scope>NUCLEOTIDE SEQUENCE [LARGE SCALE GENOMIC DNA]</scope>
    <source>
        <strain evidence="1 2">NCIMB 15042</strain>
    </source>
</reference>
<comment type="caution">
    <text evidence="1">The sequence shown here is derived from an EMBL/GenBank/DDBJ whole genome shotgun (WGS) entry which is preliminary data.</text>
</comment>
<dbReference type="EMBL" id="VOOS01000004">
    <property type="protein sequence ID" value="TXB64843.1"/>
    <property type="molecule type" value="Genomic_DNA"/>
</dbReference>
<organism evidence="1 2">
    <name type="scientific">Vicingus serpentipes</name>
    <dbReference type="NCBI Taxonomy" id="1926625"/>
    <lineage>
        <taxon>Bacteria</taxon>
        <taxon>Pseudomonadati</taxon>
        <taxon>Bacteroidota</taxon>
        <taxon>Flavobacteriia</taxon>
        <taxon>Flavobacteriales</taxon>
        <taxon>Vicingaceae</taxon>
        <taxon>Vicingus</taxon>
    </lineage>
</organism>
<dbReference type="Proteomes" id="UP000321721">
    <property type="component" value="Unassembled WGS sequence"/>
</dbReference>
<protein>
    <submittedName>
        <fullName evidence="1">DinB family protein</fullName>
    </submittedName>
</protein>
<dbReference type="AlphaFoldDB" id="A0A5C6RRF7"/>
<name>A0A5C6RRF7_9FLAO</name>
<proteinExistence type="predicted"/>
<evidence type="ECO:0000313" key="2">
    <source>
        <dbReference type="Proteomes" id="UP000321721"/>
    </source>
</evidence>
<gene>
    <name evidence="1" type="ORF">FRY74_10355</name>
</gene>
<sequence>MDHCKHNLLEIKSLLSNLNTVDYSKSLSLLSASTIGQHVRHILEFYTCLIASKNTGIVNYDNRKRNIEIETNIKFAQEQIDWIIENLMLDNTNIQFNLEGNYTTESDEIIAIPTTYQRELAYCLEHSIHHQALIKVGLKELELENVINENFGVAPATIRHKKQCAQ</sequence>
<keyword evidence="2" id="KW-1185">Reference proteome</keyword>
<dbReference type="PANTHER" id="PTHR39473">
    <property type="match status" value="1"/>
</dbReference>